<reference evidence="2 3" key="1">
    <citation type="submission" date="2020-10" db="EMBL/GenBank/DDBJ databases">
        <authorList>
            <person name="Peeters C."/>
        </authorList>
    </citation>
    <scope>NUCLEOTIDE SEQUENCE [LARGE SCALE GENOMIC DNA]</scope>
    <source>
        <strain evidence="2 3">LMG 28140</strain>
    </source>
</reference>
<dbReference type="EMBL" id="CAJHCP010000005">
    <property type="protein sequence ID" value="CAD6530450.1"/>
    <property type="molecule type" value="Genomic_DNA"/>
</dbReference>
<gene>
    <name evidence="2" type="ORF">LMG28140_02348</name>
</gene>
<comment type="caution">
    <text evidence="2">The sequence shown here is derived from an EMBL/GenBank/DDBJ whole genome shotgun (WGS) entry which is preliminary data.</text>
</comment>
<feature type="region of interest" description="Disordered" evidence="1">
    <location>
        <begin position="1"/>
        <end position="22"/>
    </location>
</feature>
<organism evidence="2 3">
    <name type="scientific">Paraburkholderia metrosideri</name>
    <dbReference type="NCBI Taxonomy" id="580937"/>
    <lineage>
        <taxon>Bacteria</taxon>
        <taxon>Pseudomonadati</taxon>
        <taxon>Pseudomonadota</taxon>
        <taxon>Betaproteobacteria</taxon>
        <taxon>Burkholderiales</taxon>
        <taxon>Burkholderiaceae</taxon>
        <taxon>Paraburkholderia</taxon>
    </lineage>
</organism>
<accession>A0ABN7HSD3</accession>
<sequence length="70" mass="7859">MKIVGSDQILNDSGPKHSDIGRYRSKPHEIVMKEAISLWNFTAVSCFILPSKFAEPPPLAVSSLYFRHVT</sequence>
<proteinExistence type="predicted"/>
<keyword evidence="3" id="KW-1185">Reference proteome</keyword>
<dbReference type="Proteomes" id="UP000598032">
    <property type="component" value="Unassembled WGS sequence"/>
</dbReference>
<evidence type="ECO:0000313" key="2">
    <source>
        <dbReference type="EMBL" id="CAD6530450.1"/>
    </source>
</evidence>
<evidence type="ECO:0000256" key="1">
    <source>
        <dbReference type="SAM" id="MobiDB-lite"/>
    </source>
</evidence>
<evidence type="ECO:0000313" key="3">
    <source>
        <dbReference type="Proteomes" id="UP000598032"/>
    </source>
</evidence>
<name>A0ABN7HSD3_9BURK</name>
<protein>
    <submittedName>
        <fullName evidence="2">Uncharacterized protein</fullName>
    </submittedName>
</protein>